<evidence type="ECO:0000313" key="2">
    <source>
        <dbReference type="RefSeq" id="XP_045150280.1"/>
    </source>
</evidence>
<sequence length="366" mass="41269">MSGLLQASQRASVGLYLLALWGVVGGEKLLVVPVDGSHWLSMKVIVELLSERGHDIVVLVPEVSLLLGESRYYSRRTYPVPYTQEELNDQFRSFGRSHFAESSYLSSPLTKYRNIKIVTDMYFTICESLLKHSETLRFLRKSKFDALFTDPAIPCGVILSDYLGLPSVYLFRGFPAGLEQAISSSPRPLSYIPRPFTQFSDQMTFSQRVTNFFATLLATALLYLYNLRFQNLASEFLKRDVDLATLCQKGSLLLLRYDFVFEYPRPVMPNMVFIGGINCKKGGLLAQEFQAYVNASGEHGVVVFSLGSMVSEIPEKKAMEIADALGRIPQTVLWRYTGPRPSNLAKNTKLVKWLPQNDLLVSLRLC</sequence>
<accession>A0AC55DEW2</accession>
<proteinExistence type="predicted"/>
<evidence type="ECO:0000313" key="1">
    <source>
        <dbReference type="Proteomes" id="UP000694863"/>
    </source>
</evidence>
<organism evidence="1 2">
    <name type="scientific">Echinops telfairi</name>
    <name type="common">Lesser hedgehog tenrec</name>
    <dbReference type="NCBI Taxonomy" id="9371"/>
    <lineage>
        <taxon>Eukaryota</taxon>
        <taxon>Metazoa</taxon>
        <taxon>Chordata</taxon>
        <taxon>Craniata</taxon>
        <taxon>Vertebrata</taxon>
        <taxon>Euteleostomi</taxon>
        <taxon>Mammalia</taxon>
        <taxon>Eutheria</taxon>
        <taxon>Afrotheria</taxon>
        <taxon>Tenrecidae</taxon>
        <taxon>Tenrecinae</taxon>
        <taxon>Echinops</taxon>
    </lineage>
</organism>
<dbReference type="Proteomes" id="UP000694863">
    <property type="component" value="Unplaced"/>
</dbReference>
<keyword evidence="1" id="KW-1185">Reference proteome</keyword>
<gene>
    <name evidence="2" type="primary">UGT1A6</name>
</gene>
<reference evidence="2" key="1">
    <citation type="submission" date="2025-08" db="UniProtKB">
        <authorList>
            <consortium name="RefSeq"/>
        </authorList>
    </citation>
    <scope>IDENTIFICATION</scope>
</reference>
<protein>
    <submittedName>
        <fullName evidence="2">UDP-glucuronosyltransferase 1-6</fullName>
    </submittedName>
</protein>
<name>A0AC55DEW2_ECHTE</name>
<dbReference type="RefSeq" id="XP_045150280.1">
    <property type="nucleotide sequence ID" value="XM_045294345.1"/>
</dbReference>